<sequence>MKFKELYEKGLDRKVNPAVSASDLSDETVLTEIVEYVFTPEIIVNLYKILLNVKQNQGSHVGIWINGYYGSGKSHFLKYASYCLSGNKEHREMAFIRLQEATHSFLMNDTDLTVLEQAGVSESELASLKKWYIDSANVEMVLFNIGDVHDANADSKTTFTKIFWNQFNAGRGYNSFNLALAQHLEKALDDDGKFEEFKEYVRSKGYDWERTSQDSLQAALIWHSGLQRMSTLDLPRMSYAQGF</sequence>
<accession>J9GHP6</accession>
<evidence type="ECO:0008006" key="2">
    <source>
        <dbReference type="Google" id="ProtNLM"/>
    </source>
</evidence>
<dbReference type="AlphaFoldDB" id="J9GHP6"/>
<name>J9GHP6_9ZZZZ</name>
<evidence type="ECO:0000313" key="1">
    <source>
        <dbReference type="EMBL" id="EJX06579.1"/>
    </source>
</evidence>
<comment type="caution">
    <text evidence="1">The sequence shown here is derived from an EMBL/GenBank/DDBJ whole genome shotgun (WGS) entry which is preliminary data.</text>
</comment>
<organism evidence="1">
    <name type="scientific">gut metagenome</name>
    <dbReference type="NCBI Taxonomy" id="749906"/>
    <lineage>
        <taxon>unclassified sequences</taxon>
        <taxon>metagenomes</taxon>
        <taxon>organismal metagenomes</taxon>
    </lineage>
</organism>
<gene>
    <name evidence="1" type="ORF">EVA_05311</name>
</gene>
<protein>
    <recommendedName>
        <fullName evidence="2">BREX system P-loop protein BrxC</fullName>
    </recommendedName>
</protein>
<reference evidence="1" key="1">
    <citation type="journal article" date="2012" name="PLoS ONE">
        <title>Gene sets for utilization of primary and secondary nutrition supplies in the distal gut of endangered iberian lynx.</title>
        <authorList>
            <person name="Alcaide M."/>
            <person name="Messina E."/>
            <person name="Richter M."/>
            <person name="Bargiela R."/>
            <person name="Peplies J."/>
            <person name="Huws S.A."/>
            <person name="Newbold C.J."/>
            <person name="Golyshin P.N."/>
            <person name="Simon M.A."/>
            <person name="Lopez G."/>
            <person name="Yakimov M.M."/>
            <person name="Ferrer M."/>
        </authorList>
    </citation>
    <scope>NUCLEOTIDE SEQUENCE</scope>
</reference>
<dbReference type="EMBL" id="AMCI01001115">
    <property type="protein sequence ID" value="EJX06579.1"/>
    <property type="molecule type" value="Genomic_DNA"/>
</dbReference>
<proteinExistence type="predicted"/>